<dbReference type="Proteomes" id="UP001162881">
    <property type="component" value="Unassembled WGS sequence"/>
</dbReference>
<dbReference type="EMBL" id="JALHLF010000012">
    <property type="protein sequence ID" value="MCJ2182177.1"/>
    <property type="molecule type" value="Genomic_DNA"/>
</dbReference>
<reference evidence="2" key="1">
    <citation type="submission" date="2022-03" db="EMBL/GenBank/DDBJ databases">
        <title>Identification of a novel bacterium isolated from mangrove sediments.</title>
        <authorList>
            <person name="Pan X."/>
        </authorList>
    </citation>
    <scope>NUCLEOTIDE SEQUENCE</scope>
    <source>
        <strain evidence="2">B1949</strain>
    </source>
</reference>
<dbReference type="RefSeq" id="WP_244017835.1">
    <property type="nucleotide sequence ID" value="NZ_JALHLF010000012.1"/>
</dbReference>
<sequence length="64" mass="6984">MPFDCPDCDARAQPGVEPVGDRTFDERKGKSCSAHHEQRGDHGQCDEDPTHPINVAACHVLLVS</sequence>
<keyword evidence="3" id="KW-1185">Reference proteome</keyword>
<evidence type="ECO:0000256" key="1">
    <source>
        <dbReference type="SAM" id="MobiDB-lite"/>
    </source>
</evidence>
<accession>A0ABT0BAU6</accession>
<proteinExistence type="predicted"/>
<gene>
    <name evidence="2" type="ORF">MTR62_05615</name>
</gene>
<organism evidence="2 3">
    <name type="scientific">Novosphingobium organovorum</name>
    <dbReference type="NCBI Taxonomy" id="2930092"/>
    <lineage>
        <taxon>Bacteria</taxon>
        <taxon>Pseudomonadati</taxon>
        <taxon>Pseudomonadota</taxon>
        <taxon>Alphaproteobacteria</taxon>
        <taxon>Sphingomonadales</taxon>
        <taxon>Sphingomonadaceae</taxon>
        <taxon>Novosphingobium</taxon>
    </lineage>
</organism>
<name>A0ABT0BAU6_9SPHN</name>
<evidence type="ECO:0000313" key="2">
    <source>
        <dbReference type="EMBL" id="MCJ2182177.1"/>
    </source>
</evidence>
<feature type="region of interest" description="Disordered" evidence="1">
    <location>
        <begin position="1"/>
        <end position="49"/>
    </location>
</feature>
<comment type="caution">
    <text evidence="2">The sequence shown here is derived from an EMBL/GenBank/DDBJ whole genome shotgun (WGS) entry which is preliminary data.</text>
</comment>
<feature type="compositionally biased region" description="Basic and acidic residues" evidence="1">
    <location>
        <begin position="19"/>
        <end position="49"/>
    </location>
</feature>
<protein>
    <submittedName>
        <fullName evidence="2">Uncharacterized protein</fullName>
    </submittedName>
</protein>
<evidence type="ECO:0000313" key="3">
    <source>
        <dbReference type="Proteomes" id="UP001162881"/>
    </source>
</evidence>